<organism evidence="2 3">
    <name type="scientific">Donghicola mangrovi</name>
    <dbReference type="NCBI Taxonomy" id="2729614"/>
    <lineage>
        <taxon>Bacteria</taxon>
        <taxon>Pseudomonadati</taxon>
        <taxon>Pseudomonadota</taxon>
        <taxon>Alphaproteobacteria</taxon>
        <taxon>Rhodobacterales</taxon>
        <taxon>Roseobacteraceae</taxon>
        <taxon>Donghicola</taxon>
    </lineage>
</organism>
<dbReference type="Proteomes" id="UP000523601">
    <property type="component" value="Unassembled WGS sequence"/>
</dbReference>
<dbReference type="CDD" id="cd03046">
    <property type="entry name" value="GST_N_GTT1_like"/>
    <property type="match status" value="1"/>
</dbReference>
<dbReference type="PANTHER" id="PTHR44051:SF21">
    <property type="entry name" value="GLUTATHIONE S-TRANSFERASE FAMILY PROTEIN"/>
    <property type="match status" value="1"/>
</dbReference>
<protein>
    <submittedName>
        <fullName evidence="2">Glutathione S-transferase family protein</fullName>
    </submittedName>
</protein>
<dbReference type="SFLD" id="SFLDG00358">
    <property type="entry name" value="Main_(cytGST)"/>
    <property type="match status" value="1"/>
</dbReference>
<dbReference type="SUPFAM" id="SSF52833">
    <property type="entry name" value="Thioredoxin-like"/>
    <property type="match status" value="1"/>
</dbReference>
<dbReference type="SFLD" id="SFLDS00019">
    <property type="entry name" value="Glutathione_Transferase_(cytos"/>
    <property type="match status" value="1"/>
</dbReference>
<keyword evidence="3" id="KW-1185">Reference proteome</keyword>
<name>A0ABX2PFF7_9RHOB</name>
<proteinExistence type="predicted"/>
<evidence type="ECO:0000313" key="3">
    <source>
        <dbReference type="Proteomes" id="UP000523601"/>
    </source>
</evidence>
<feature type="domain" description="GST N-terminal" evidence="1">
    <location>
        <begin position="1"/>
        <end position="81"/>
    </location>
</feature>
<comment type="caution">
    <text evidence="2">The sequence shown here is derived from an EMBL/GenBank/DDBJ whole genome shotgun (WGS) entry which is preliminary data.</text>
</comment>
<dbReference type="InterPro" id="IPR040079">
    <property type="entry name" value="Glutathione_S-Trfase"/>
</dbReference>
<dbReference type="CDD" id="cd03207">
    <property type="entry name" value="GST_C_8"/>
    <property type="match status" value="1"/>
</dbReference>
<reference evidence="2 3" key="1">
    <citation type="submission" date="2020-04" db="EMBL/GenBank/DDBJ databases">
        <title>Donghicola sp., a member of the Rhodobacteraceae family isolated from mangrove forest in Thailand.</title>
        <authorList>
            <person name="Charoenyingcharoen P."/>
            <person name="Yukphan P."/>
        </authorList>
    </citation>
    <scope>NUCLEOTIDE SEQUENCE [LARGE SCALE GENOMIC DNA]</scope>
    <source>
        <strain evidence="2 3">C2-DW-16</strain>
    </source>
</reference>
<dbReference type="SUPFAM" id="SSF47616">
    <property type="entry name" value="GST C-terminal domain-like"/>
    <property type="match status" value="1"/>
</dbReference>
<dbReference type="PROSITE" id="PS50404">
    <property type="entry name" value="GST_NTER"/>
    <property type="match status" value="1"/>
</dbReference>
<dbReference type="PANTHER" id="PTHR44051">
    <property type="entry name" value="GLUTATHIONE S-TRANSFERASE-RELATED"/>
    <property type="match status" value="1"/>
</dbReference>
<sequence length="204" mass="22124">MTTLYHAPMSRSSSVLALIEELGADIDVQTVSIRRMGGAGAPDPANPHPEKRVPYLVDGDEHLRERGAIFLYLTDKFPGSGIAPQVGEKGRGAYVTWMSYYQGIMEPVFINTMLGQATPDMIKAYGTFDDMIATLVAALEKGPYLLGENFSAADILCSSPFHWMAHMTPDIPLVQDWVKRCGARPSIAKVAAADMAAMAEMAEA</sequence>
<dbReference type="EMBL" id="JABCJD010000003">
    <property type="protein sequence ID" value="NVO27512.1"/>
    <property type="molecule type" value="Genomic_DNA"/>
</dbReference>
<dbReference type="InterPro" id="IPR036249">
    <property type="entry name" value="Thioredoxin-like_sf"/>
</dbReference>
<evidence type="ECO:0000313" key="2">
    <source>
        <dbReference type="EMBL" id="NVO27512.1"/>
    </source>
</evidence>
<accession>A0ABX2PFF7</accession>
<gene>
    <name evidence="2" type="ORF">HJ526_08790</name>
</gene>
<dbReference type="Pfam" id="PF13410">
    <property type="entry name" value="GST_C_2"/>
    <property type="match status" value="1"/>
</dbReference>
<dbReference type="InterPro" id="IPR036282">
    <property type="entry name" value="Glutathione-S-Trfase_C_sf"/>
</dbReference>
<dbReference type="Pfam" id="PF02798">
    <property type="entry name" value="GST_N"/>
    <property type="match status" value="1"/>
</dbReference>
<dbReference type="Gene3D" id="3.40.30.10">
    <property type="entry name" value="Glutaredoxin"/>
    <property type="match status" value="1"/>
</dbReference>
<evidence type="ECO:0000259" key="1">
    <source>
        <dbReference type="PROSITE" id="PS50404"/>
    </source>
</evidence>
<dbReference type="SFLD" id="SFLDG01150">
    <property type="entry name" value="Main.1:_Beta-like"/>
    <property type="match status" value="1"/>
</dbReference>
<dbReference type="InterPro" id="IPR004045">
    <property type="entry name" value="Glutathione_S-Trfase_N"/>
</dbReference>
<dbReference type="Gene3D" id="1.20.1050.10">
    <property type="match status" value="1"/>
</dbReference>
<dbReference type="RefSeq" id="WP_176853914.1">
    <property type="nucleotide sequence ID" value="NZ_JABCJD010000003.1"/>
</dbReference>